<feature type="non-terminal residue" evidence="11">
    <location>
        <position position="77"/>
    </location>
</feature>
<evidence type="ECO:0000256" key="8">
    <source>
        <dbReference type="ARBA" id="ARBA00023157"/>
    </source>
</evidence>
<evidence type="ECO:0000256" key="3">
    <source>
        <dbReference type="ARBA" id="ARBA00022692"/>
    </source>
</evidence>
<dbReference type="Proteomes" id="UP000539599">
    <property type="component" value="Unassembled WGS sequence"/>
</dbReference>
<feature type="non-terminal residue" evidence="11">
    <location>
        <position position="1"/>
    </location>
</feature>
<dbReference type="InterPro" id="IPR011162">
    <property type="entry name" value="MHC_I/II-like_Ag-recog"/>
</dbReference>
<evidence type="ECO:0000256" key="1">
    <source>
        <dbReference type="ARBA" id="ARBA00004479"/>
    </source>
</evidence>
<keyword evidence="12" id="KW-1185">Reference proteome</keyword>
<dbReference type="EMBL" id="VWYJ01055968">
    <property type="protein sequence ID" value="NXR05537.1"/>
    <property type="molecule type" value="Genomic_DNA"/>
</dbReference>
<evidence type="ECO:0000256" key="7">
    <source>
        <dbReference type="ARBA" id="ARBA00023136"/>
    </source>
</evidence>
<accession>A0A7L2I3M4</accession>
<keyword evidence="3" id="KW-0812">Transmembrane</keyword>
<dbReference type="InterPro" id="IPR037055">
    <property type="entry name" value="MHC_I-like_Ag-recog_sf"/>
</dbReference>
<keyword evidence="7" id="KW-0472">Membrane</keyword>
<name>A0A7L2I3M4_SAGSE</name>
<organism evidence="11 12">
    <name type="scientific">Sagittarius serpentarius</name>
    <name type="common">Secretary bird</name>
    <dbReference type="NCBI Taxonomy" id="56258"/>
    <lineage>
        <taxon>Eukaryota</taxon>
        <taxon>Metazoa</taxon>
        <taxon>Chordata</taxon>
        <taxon>Craniata</taxon>
        <taxon>Vertebrata</taxon>
        <taxon>Euteleostomi</taxon>
        <taxon>Archelosauria</taxon>
        <taxon>Archosauria</taxon>
        <taxon>Dinosauria</taxon>
        <taxon>Saurischia</taxon>
        <taxon>Theropoda</taxon>
        <taxon>Coelurosauria</taxon>
        <taxon>Aves</taxon>
        <taxon>Neognathae</taxon>
        <taxon>Neoaves</taxon>
        <taxon>Telluraves</taxon>
        <taxon>Accipitrimorphae</taxon>
        <taxon>Accipitriformes</taxon>
        <taxon>Sagittariidae</taxon>
        <taxon>Sagittarius</taxon>
    </lineage>
</organism>
<dbReference type="AlphaFoldDB" id="A0A7L2I3M4"/>
<evidence type="ECO:0000259" key="10">
    <source>
        <dbReference type="Pfam" id="PF00129"/>
    </source>
</evidence>
<comment type="caution">
    <text evidence="11">The sequence shown here is derived from an EMBL/GenBank/DDBJ whole genome shotgun (WGS) entry which is preliminary data.</text>
</comment>
<reference evidence="11 12" key="1">
    <citation type="submission" date="2019-09" db="EMBL/GenBank/DDBJ databases">
        <title>Bird 10,000 Genomes (B10K) Project - Family phase.</title>
        <authorList>
            <person name="Zhang G."/>
        </authorList>
    </citation>
    <scope>NUCLEOTIDE SEQUENCE [LARGE SCALE GENOMIC DNA]</scope>
    <source>
        <strain evidence="11">B10K-DU-011-38</strain>
        <tissue evidence="11">Muscle</tissue>
    </source>
</reference>
<keyword evidence="5" id="KW-0391">Immunity</keyword>
<keyword evidence="2" id="KW-0490">MHC I</keyword>
<comment type="subcellular location">
    <subcellularLocation>
        <location evidence="1">Membrane</location>
        <topology evidence="1">Single-pass type I membrane protein</topology>
    </subcellularLocation>
</comment>
<evidence type="ECO:0000256" key="2">
    <source>
        <dbReference type="ARBA" id="ARBA00022451"/>
    </source>
</evidence>
<dbReference type="SUPFAM" id="SSF54452">
    <property type="entry name" value="MHC antigen-recognition domain"/>
    <property type="match status" value="1"/>
</dbReference>
<feature type="domain" description="MHC class I-like antigen recognition-like" evidence="10">
    <location>
        <begin position="1"/>
        <end position="77"/>
    </location>
</feature>
<evidence type="ECO:0000313" key="11">
    <source>
        <dbReference type="EMBL" id="NXR05537.1"/>
    </source>
</evidence>
<gene>
    <name evidence="11" type="primary">Mr1</name>
    <name evidence="11" type="ORF">SAGSER_R13996</name>
</gene>
<dbReference type="PANTHER" id="PTHR16675">
    <property type="entry name" value="MHC CLASS I-RELATED"/>
    <property type="match status" value="1"/>
</dbReference>
<proteinExistence type="predicted"/>
<keyword evidence="9" id="KW-0325">Glycoprotein</keyword>
<dbReference type="GO" id="GO:0005615">
    <property type="term" value="C:extracellular space"/>
    <property type="evidence" value="ECO:0007669"/>
    <property type="project" value="TreeGrafter"/>
</dbReference>
<evidence type="ECO:0000256" key="5">
    <source>
        <dbReference type="ARBA" id="ARBA00022859"/>
    </source>
</evidence>
<keyword evidence="6" id="KW-1133">Transmembrane helix</keyword>
<dbReference type="PANTHER" id="PTHR16675:SF242">
    <property type="entry name" value="MAJOR HISTOCOMPATIBILITY COMPLEX CLASS I-RELATED GENE PROTEIN"/>
    <property type="match status" value="1"/>
</dbReference>
<keyword evidence="4" id="KW-0732">Signal</keyword>
<sequence>SLRYFQVAVSEPSRGVPQYVAVGYVDGNPIMRYDSERGKAEPQAEWMTDNLDQQYWDRATQVAQSNQQTDRVNLETL</sequence>
<dbReference type="GO" id="GO:0042612">
    <property type="term" value="C:MHC class I protein complex"/>
    <property type="evidence" value="ECO:0007669"/>
    <property type="project" value="UniProtKB-KW"/>
</dbReference>
<protein>
    <submittedName>
        <fullName evidence="11">HMR1 protein</fullName>
    </submittedName>
</protein>
<dbReference type="GO" id="GO:0009897">
    <property type="term" value="C:external side of plasma membrane"/>
    <property type="evidence" value="ECO:0007669"/>
    <property type="project" value="TreeGrafter"/>
</dbReference>
<dbReference type="InterPro" id="IPR050208">
    <property type="entry name" value="MHC_class-I_related"/>
</dbReference>
<evidence type="ECO:0000256" key="4">
    <source>
        <dbReference type="ARBA" id="ARBA00022729"/>
    </source>
</evidence>
<evidence type="ECO:0000256" key="9">
    <source>
        <dbReference type="ARBA" id="ARBA00023180"/>
    </source>
</evidence>
<dbReference type="GO" id="GO:0006955">
    <property type="term" value="P:immune response"/>
    <property type="evidence" value="ECO:0007669"/>
    <property type="project" value="TreeGrafter"/>
</dbReference>
<dbReference type="Pfam" id="PF00129">
    <property type="entry name" value="MHC_I"/>
    <property type="match status" value="1"/>
</dbReference>
<dbReference type="GO" id="GO:0002474">
    <property type="term" value="P:antigen processing and presentation of peptide antigen via MHC class I"/>
    <property type="evidence" value="ECO:0007669"/>
    <property type="project" value="UniProtKB-KW"/>
</dbReference>
<evidence type="ECO:0000256" key="6">
    <source>
        <dbReference type="ARBA" id="ARBA00022989"/>
    </source>
</evidence>
<keyword evidence="8" id="KW-1015">Disulfide bond</keyword>
<evidence type="ECO:0000313" key="12">
    <source>
        <dbReference type="Proteomes" id="UP000539599"/>
    </source>
</evidence>
<dbReference type="InterPro" id="IPR011161">
    <property type="entry name" value="MHC_I-like_Ag-recog"/>
</dbReference>
<dbReference type="Gene3D" id="3.30.500.10">
    <property type="entry name" value="MHC class I-like antigen recognition-like"/>
    <property type="match status" value="1"/>
</dbReference>